<protein>
    <submittedName>
        <fullName evidence="2">Nuclease of putative toxin-antitoxin system</fullName>
    </submittedName>
</protein>
<organism evidence="2 3">
    <name type="scientific">Neorhizobium huautlense</name>
    <dbReference type="NCBI Taxonomy" id="67774"/>
    <lineage>
        <taxon>Bacteria</taxon>
        <taxon>Pseudomonadati</taxon>
        <taxon>Pseudomonadota</taxon>
        <taxon>Alphaproteobacteria</taxon>
        <taxon>Hyphomicrobiales</taxon>
        <taxon>Rhizobiaceae</taxon>
        <taxon>Rhizobium/Agrobacterium group</taxon>
        <taxon>Neorhizobium</taxon>
    </lineage>
</organism>
<dbReference type="Proteomes" id="UP001241472">
    <property type="component" value="Unassembled WGS sequence"/>
</dbReference>
<keyword evidence="3" id="KW-1185">Reference proteome</keyword>
<feature type="domain" description="DUF5615" evidence="1">
    <location>
        <begin position="1"/>
        <end position="108"/>
    </location>
</feature>
<dbReference type="Pfam" id="PF18480">
    <property type="entry name" value="DUF5615"/>
    <property type="match status" value="1"/>
</dbReference>
<name>A0ABT9PYW3_9HYPH</name>
<evidence type="ECO:0000259" key="1">
    <source>
        <dbReference type="Pfam" id="PF18480"/>
    </source>
</evidence>
<evidence type="ECO:0000313" key="2">
    <source>
        <dbReference type="EMBL" id="MDP9839632.1"/>
    </source>
</evidence>
<reference evidence="2 3" key="1">
    <citation type="submission" date="2023-07" db="EMBL/GenBank/DDBJ databases">
        <title>Sorghum-associated microbial communities from plants grown in Nebraska, USA.</title>
        <authorList>
            <person name="Schachtman D."/>
        </authorList>
    </citation>
    <scope>NUCLEOTIDE SEQUENCE [LARGE SCALE GENOMIC DNA]</scope>
    <source>
        <strain evidence="2 3">DS1307</strain>
    </source>
</reference>
<gene>
    <name evidence="2" type="ORF">J2T09_004408</name>
</gene>
<accession>A0ABT9PYW3</accession>
<dbReference type="RefSeq" id="WP_306838422.1">
    <property type="nucleotide sequence ID" value="NZ_JAUSRF010000018.1"/>
</dbReference>
<dbReference type="EMBL" id="JAUSRF010000018">
    <property type="protein sequence ID" value="MDP9839632.1"/>
    <property type="molecule type" value="Genomic_DNA"/>
</dbReference>
<sequence length="109" mass="12426">MRFLVDAQLPPALARWIVEQGHEARHVADCDLQSASDRQIWDYAVQNAAAIITKDEDFAQRRALTEMGPVVVWIRLPNARRKELLAWFEKAMPAILTALENDDTLIEVT</sequence>
<evidence type="ECO:0000313" key="3">
    <source>
        <dbReference type="Proteomes" id="UP001241472"/>
    </source>
</evidence>
<dbReference type="InterPro" id="IPR041049">
    <property type="entry name" value="DUF5615"/>
</dbReference>
<proteinExistence type="predicted"/>
<comment type="caution">
    <text evidence="2">The sequence shown here is derived from an EMBL/GenBank/DDBJ whole genome shotgun (WGS) entry which is preliminary data.</text>
</comment>